<dbReference type="EMBL" id="BSTI01000017">
    <property type="protein sequence ID" value="GLY69650.1"/>
    <property type="molecule type" value="Genomic_DNA"/>
</dbReference>
<gene>
    <name evidence="2" type="ORF">Atai01_62690</name>
</gene>
<evidence type="ECO:0000313" key="2">
    <source>
        <dbReference type="EMBL" id="GLY69650.1"/>
    </source>
</evidence>
<dbReference type="PROSITE" id="PS50075">
    <property type="entry name" value="CARRIER"/>
    <property type="match status" value="1"/>
</dbReference>
<protein>
    <recommendedName>
        <fullName evidence="1">Carrier domain-containing protein</fullName>
    </recommendedName>
</protein>
<dbReference type="Proteomes" id="UP001165136">
    <property type="component" value="Unassembled WGS sequence"/>
</dbReference>
<sequence length="98" mass="10585">MTEVTEATAQNDNPEVVGGDLEAEIREILVTAAGLDPAAFNGAEHDTLADLGLDSLATMELQAIVQSRHQIRIPDESLTMSVPEIAAFIRDALREERV</sequence>
<feature type="domain" description="Carrier" evidence="1">
    <location>
        <begin position="19"/>
        <end position="96"/>
    </location>
</feature>
<proteinExistence type="predicted"/>
<reference evidence="2" key="1">
    <citation type="submission" date="2023-03" db="EMBL/GenBank/DDBJ databases">
        <title>Amycolatopsis taiwanensis NBRC 103393.</title>
        <authorList>
            <person name="Ichikawa N."/>
            <person name="Sato H."/>
            <person name="Tonouchi N."/>
        </authorList>
    </citation>
    <scope>NUCLEOTIDE SEQUENCE</scope>
    <source>
        <strain evidence="2">NBRC 103393</strain>
    </source>
</reference>
<dbReference type="RefSeq" id="WP_027945852.1">
    <property type="nucleotide sequence ID" value="NZ_BSTI01000017.1"/>
</dbReference>
<dbReference type="Gene3D" id="1.10.1200.10">
    <property type="entry name" value="ACP-like"/>
    <property type="match status" value="1"/>
</dbReference>
<accession>A0A9W6VIF4</accession>
<dbReference type="SUPFAM" id="SSF47336">
    <property type="entry name" value="ACP-like"/>
    <property type="match status" value="1"/>
</dbReference>
<name>A0A9W6VIF4_9PSEU</name>
<dbReference type="Pfam" id="PF00550">
    <property type="entry name" value="PP-binding"/>
    <property type="match status" value="1"/>
</dbReference>
<dbReference type="AlphaFoldDB" id="A0A9W6VIF4"/>
<organism evidence="2 3">
    <name type="scientific">Amycolatopsis taiwanensis</name>
    <dbReference type="NCBI Taxonomy" id="342230"/>
    <lineage>
        <taxon>Bacteria</taxon>
        <taxon>Bacillati</taxon>
        <taxon>Actinomycetota</taxon>
        <taxon>Actinomycetes</taxon>
        <taxon>Pseudonocardiales</taxon>
        <taxon>Pseudonocardiaceae</taxon>
        <taxon>Amycolatopsis</taxon>
    </lineage>
</organism>
<dbReference type="InterPro" id="IPR036736">
    <property type="entry name" value="ACP-like_sf"/>
</dbReference>
<keyword evidence="3" id="KW-1185">Reference proteome</keyword>
<evidence type="ECO:0000259" key="1">
    <source>
        <dbReference type="PROSITE" id="PS50075"/>
    </source>
</evidence>
<dbReference type="InterPro" id="IPR009081">
    <property type="entry name" value="PP-bd_ACP"/>
</dbReference>
<evidence type="ECO:0000313" key="3">
    <source>
        <dbReference type="Proteomes" id="UP001165136"/>
    </source>
</evidence>
<comment type="caution">
    <text evidence="2">The sequence shown here is derived from an EMBL/GenBank/DDBJ whole genome shotgun (WGS) entry which is preliminary data.</text>
</comment>